<sequence>MRLAPGVPLRDTTDMSPSPSKPARFSLMWRIYILAWLAYALFLSFADQLDKLAEGHFDLMRGVVTFAGLLPSALLLSLAWPLTGILERKEYGLLRVLGIHVVAAIAFALLAQGTFWVLFPVNRSINWYVWPLLYHVMTYLLGAGIFHLIRAGEKAHRQALAMKDAQNLVIASELSALRNKLNPHFLFNTLHSIIALTQRNPAAAETALFQFSDMLRYVLDTERTGSDRVTLDAELDFVRDYLELEQLRLGERLHVEWDLDADAGDHSLPALSLQPLVENSIKHAFNPHSRPGVLQIRTRRDATTGVLTMTVRDTGPGADPATIAASPGLGLRTVERRLQLDYGSRAAMRVQSAPGAGFCVSVTIPAVREELAA</sequence>
<keyword evidence="4" id="KW-1133">Transmembrane helix</keyword>
<name>A0ABS8PZH0_9BURK</name>
<evidence type="ECO:0000313" key="7">
    <source>
        <dbReference type="Proteomes" id="UP001179361"/>
    </source>
</evidence>
<feature type="transmembrane region" description="Helical" evidence="4">
    <location>
        <begin position="93"/>
        <end position="119"/>
    </location>
</feature>
<dbReference type="InterPro" id="IPR036890">
    <property type="entry name" value="HATPase_C_sf"/>
</dbReference>
<keyword evidence="4" id="KW-0472">Membrane</keyword>
<evidence type="ECO:0000313" key="6">
    <source>
        <dbReference type="EMBL" id="MCD2514898.1"/>
    </source>
</evidence>
<dbReference type="PRINTS" id="PR00344">
    <property type="entry name" value="BCTRLSENSOR"/>
</dbReference>
<dbReference type="PANTHER" id="PTHR34220:SF7">
    <property type="entry name" value="SENSOR HISTIDINE KINASE YPDA"/>
    <property type="match status" value="1"/>
</dbReference>
<dbReference type="GO" id="GO:0016301">
    <property type="term" value="F:kinase activity"/>
    <property type="evidence" value="ECO:0007669"/>
    <property type="project" value="UniProtKB-KW"/>
</dbReference>
<keyword evidence="6" id="KW-0808">Transferase</keyword>
<protein>
    <recommendedName>
        <fullName evidence="2">histidine kinase</fullName>
        <ecNumber evidence="2">2.7.13.3</ecNumber>
    </recommendedName>
</protein>
<evidence type="ECO:0000259" key="5">
    <source>
        <dbReference type="PROSITE" id="PS50109"/>
    </source>
</evidence>
<accession>A0ABS8PZH0</accession>
<dbReference type="InterPro" id="IPR010559">
    <property type="entry name" value="Sig_transdc_His_kin_internal"/>
</dbReference>
<dbReference type="PROSITE" id="PS50109">
    <property type="entry name" value="HIS_KIN"/>
    <property type="match status" value="1"/>
</dbReference>
<dbReference type="Gene3D" id="3.30.565.10">
    <property type="entry name" value="Histidine kinase-like ATPase, C-terminal domain"/>
    <property type="match status" value="1"/>
</dbReference>
<dbReference type="InterPro" id="IPR005467">
    <property type="entry name" value="His_kinase_dom"/>
</dbReference>
<feature type="transmembrane region" description="Helical" evidence="4">
    <location>
        <begin position="27"/>
        <end position="46"/>
    </location>
</feature>
<feature type="transmembrane region" description="Helical" evidence="4">
    <location>
        <begin position="125"/>
        <end position="149"/>
    </location>
</feature>
<dbReference type="EC" id="2.7.13.3" evidence="2"/>
<evidence type="ECO:0000256" key="4">
    <source>
        <dbReference type="SAM" id="Phobius"/>
    </source>
</evidence>
<feature type="transmembrane region" description="Helical" evidence="4">
    <location>
        <begin position="66"/>
        <end position="86"/>
    </location>
</feature>
<keyword evidence="6" id="KW-0418">Kinase</keyword>
<feature type="region of interest" description="Disordered" evidence="3">
    <location>
        <begin position="1"/>
        <end position="20"/>
    </location>
</feature>
<dbReference type="InterPro" id="IPR003594">
    <property type="entry name" value="HATPase_dom"/>
</dbReference>
<dbReference type="InterPro" id="IPR050640">
    <property type="entry name" value="Bact_2-comp_sensor_kinase"/>
</dbReference>
<dbReference type="SUPFAM" id="SSF55874">
    <property type="entry name" value="ATPase domain of HSP90 chaperone/DNA topoisomerase II/histidine kinase"/>
    <property type="match status" value="1"/>
</dbReference>
<comment type="catalytic activity">
    <reaction evidence="1">
        <text>ATP + protein L-histidine = ADP + protein N-phospho-L-histidine.</text>
        <dbReference type="EC" id="2.7.13.3"/>
    </reaction>
</comment>
<dbReference type="Pfam" id="PF06580">
    <property type="entry name" value="His_kinase"/>
    <property type="match status" value="1"/>
</dbReference>
<keyword evidence="7" id="KW-1185">Reference proteome</keyword>
<evidence type="ECO:0000256" key="3">
    <source>
        <dbReference type="SAM" id="MobiDB-lite"/>
    </source>
</evidence>
<dbReference type="Pfam" id="PF02518">
    <property type="entry name" value="HATPase_c"/>
    <property type="match status" value="1"/>
</dbReference>
<dbReference type="EMBL" id="JAJNOC010000001">
    <property type="protein sequence ID" value="MCD2514898.1"/>
    <property type="molecule type" value="Genomic_DNA"/>
</dbReference>
<gene>
    <name evidence="6" type="ORF">LQ564_01055</name>
</gene>
<organism evidence="6 7">
    <name type="scientific">Massilia phyllostachyos</name>
    <dbReference type="NCBI Taxonomy" id="2898585"/>
    <lineage>
        <taxon>Bacteria</taxon>
        <taxon>Pseudomonadati</taxon>
        <taxon>Pseudomonadota</taxon>
        <taxon>Betaproteobacteria</taxon>
        <taxon>Burkholderiales</taxon>
        <taxon>Oxalobacteraceae</taxon>
        <taxon>Telluria group</taxon>
        <taxon>Massilia</taxon>
    </lineage>
</organism>
<dbReference type="PANTHER" id="PTHR34220">
    <property type="entry name" value="SENSOR HISTIDINE KINASE YPDA"/>
    <property type="match status" value="1"/>
</dbReference>
<comment type="caution">
    <text evidence="6">The sequence shown here is derived from an EMBL/GenBank/DDBJ whole genome shotgun (WGS) entry which is preliminary data.</text>
</comment>
<proteinExistence type="predicted"/>
<dbReference type="RefSeq" id="WP_231056242.1">
    <property type="nucleotide sequence ID" value="NZ_JAJNOC010000001.1"/>
</dbReference>
<evidence type="ECO:0000256" key="2">
    <source>
        <dbReference type="ARBA" id="ARBA00012438"/>
    </source>
</evidence>
<reference evidence="6" key="1">
    <citation type="submission" date="2021-11" db="EMBL/GenBank/DDBJ databases">
        <title>The complete genome of Massilia sp sp. G4R7.</title>
        <authorList>
            <person name="Liu L."/>
            <person name="Yue J."/>
            <person name="Yuan J."/>
            <person name="Yang F."/>
            <person name="Li L."/>
        </authorList>
    </citation>
    <scope>NUCLEOTIDE SEQUENCE</scope>
    <source>
        <strain evidence="6">G4R7</strain>
    </source>
</reference>
<dbReference type="Proteomes" id="UP001179361">
    <property type="component" value="Unassembled WGS sequence"/>
</dbReference>
<evidence type="ECO:0000256" key="1">
    <source>
        <dbReference type="ARBA" id="ARBA00000085"/>
    </source>
</evidence>
<keyword evidence="4" id="KW-0812">Transmembrane</keyword>
<dbReference type="InterPro" id="IPR004358">
    <property type="entry name" value="Sig_transdc_His_kin-like_C"/>
</dbReference>
<feature type="domain" description="Histidine kinase" evidence="5">
    <location>
        <begin position="273"/>
        <end position="368"/>
    </location>
</feature>